<feature type="transmembrane region" description="Helical" evidence="10">
    <location>
        <begin position="275"/>
        <end position="302"/>
    </location>
</feature>
<dbReference type="PANTHER" id="PTHR12246">
    <property type="entry name" value="PALMITOYLTRANSFERASE ZDHHC16"/>
    <property type="match status" value="1"/>
</dbReference>
<evidence type="ECO:0000256" key="2">
    <source>
        <dbReference type="ARBA" id="ARBA00022679"/>
    </source>
</evidence>
<dbReference type="Proteomes" id="UP000179920">
    <property type="component" value="Chromosome III"/>
</dbReference>
<evidence type="ECO:0000256" key="9">
    <source>
        <dbReference type="ARBA" id="ARBA00048048"/>
    </source>
</evidence>
<comment type="catalytic activity">
    <reaction evidence="9 10">
        <text>L-cysteinyl-[protein] + hexadecanoyl-CoA = S-hexadecanoyl-L-cysteinyl-[protein] + CoA</text>
        <dbReference type="Rhea" id="RHEA:36683"/>
        <dbReference type="Rhea" id="RHEA-COMP:10131"/>
        <dbReference type="Rhea" id="RHEA-COMP:11032"/>
        <dbReference type="ChEBI" id="CHEBI:29950"/>
        <dbReference type="ChEBI" id="CHEBI:57287"/>
        <dbReference type="ChEBI" id="CHEBI:57379"/>
        <dbReference type="ChEBI" id="CHEBI:74151"/>
        <dbReference type="EC" id="2.3.1.225"/>
    </reaction>
</comment>
<dbReference type="GO" id="GO:0016020">
    <property type="term" value="C:membrane"/>
    <property type="evidence" value="ECO:0007669"/>
    <property type="project" value="UniProtKB-SubCell"/>
</dbReference>
<reference evidence="14" key="3">
    <citation type="submission" date="2018-08" db="EMBL/GenBank/DDBJ databases">
        <authorList>
            <person name="Guldener U."/>
        </authorList>
    </citation>
    <scope>NUCLEOTIDE SEQUENCE</scope>
    <source>
        <strain evidence="14">UB2</strain>
    </source>
</reference>
<dbReference type="EMBL" id="ULHB01000052">
    <property type="protein sequence ID" value="SYW79327.1"/>
    <property type="molecule type" value="Genomic_DNA"/>
</dbReference>
<accession>A0A1K0FZC7</accession>
<evidence type="ECO:0000256" key="8">
    <source>
        <dbReference type="ARBA" id="ARBA00023315"/>
    </source>
</evidence>
<dbReference type="GO" id="GO:0019706">
    <property type="term" value="F:protein-cysteine S-palmitoyltransferase activity"/>
    <property type="evidence" value="ECO:0007669"/>
    <property type="project" value="UniProtKB-EC"/>
</dbReference>
<dbReference type="OrthoDB" id="9909019at2759"/>
<evidence type="ECO:0000256" key="6">
    <source>
        <dbReference type="ARBA" id="ARBA00023139"/>
    </source>
</evidence>
<keyword evidence="2 10" id="KW-0808">Transferase</keyword>
<dbReference type="Proteomes" id="UP000658997">
    <property type="component" value="Unassembled WGS sequence"/>
</dbReference>
<evidence type="ECO:0000259" key="12">
    <source>
        <dbReference type="Pfam" id="PF01529"/>
    </source>
</evidence>
<comment type="domain">
    <text evidence="10">The DHHC domain is required for palmitoyltransferase activity.</text>
</comment>
<keyword evidence="6" id="KW-0564">Palmitate</keyword>
<feature type="compositionally biased region" description="Basic and acidic residues" evidence="11">
    <location>
        <begin position="92"/>
        <end position="101"/>
    </location>
</feature>
<gene>
    <name evidence="14" type="ORF">UBRO2_03011</name>
    <name evidence="13" type="ORF">UBRO_01638</name>
</gene>
<feature type="region of interest" description="Disordered" evidence="11">
    <location>
        <begin position="91"/>
        <end position="157"/>
    </location>
</feature>
<evidence type="ECO:0000256" key="10">
    <source>
        <dbReference type="RuleBase" id="RU079119"/>
    </source>
</evidence>
<dbReference type="InterPro" id="IPR001594">
    <property type="entry name" value="Palmitoyltrfase_DHHC"/>
</dbReference>
<proteinExistence type="inferred from homology"/>
<evidence type="ECO:0000313" key="15">
    <source>
        <dbReference type="Proteomes" id="UP000179920"/>
    </source>
</evidence>
<comment type="similarity">
    <text evidence="10">Belongs to the DHHC palmitoyltransferase family.</text>
</comment>
<name>A0A1K0FZC7_9BASI</name>
<feature type="compositionally biased region" description="Basic and acidic residues" evidence="11">
    <location>
        <begin position="124"/>
        <end position="135"/>
    </location>
</feature>
<reference evidence="13" key="1">
    <citation type="submission" date="2016-04" db="EMBL/GenBank/DDBJ databases">
        <authorList>
            <person name="Evans L.H."/>
            <person name="Alamgir A."/>
            <person name="Owens N."/>
            <person name="Weber N.D."/>
            <person name="Virtaneva K."/>
            <person name="Barbian K."/>
            <person name="Babar A."/>
            <person name="Rosenke K."/>
        </authorList>
    </citation>
    <scope>NUCLEOTIDE SEQUENCE</scope>
    <source>
        <strain evidence="13">UB2112</strain>
    </source>
</reference>
<feature type="region of interest" description="Disordered" evidence="11">
    <location>
        <begin position="438"/>
        <end position="524"/>
    </location>
</feature>
<sequence>MALTCDPKDPRSPEWLKRICRNLRWIPFGFILALIAYAYLAVTISLALRYHLACKGEWGSALLELLLSSVLAGGAIWGFLVAVFKDPGSPLDRSRDHESRGALESASEYGLGEENDEGQSLIRGQEETHAEHESARAPLLNAPIPSQPQYPARSGRQQLDDLQRLRSQVSTSADVENRSNIWVKSSGESRWCNKCDAPKPDRTHHCSTCKRCVLRMDHHCPWLANRCVGLRNHKGFFLFISYTALFCVYCCQETARALLRYVEYENNGFETSPISWAVVLFLGFIFGASLVPFAGYHAWLIFKNRTTIESMEGSGRIRLRSKKNPARPRVEDRLRGIVRNSIDTQRRVAEEPRQSGGRREARGWRSDEHLTREERKALKKASKLNLYDVGAGSNWRQIMGDVWYLWFIPVGEPLTDGFSFLVQTRTMKKLEEITASVRVREDERERRRERDDRPSYDETDGEEDDDHSVYGGRSRPATRFGYSENDDRRAPGMTGQQDTPAIPYETGLDRKPGQKFKGAHGEMEWGDAPKKSFVLFGVDDDDDERA</sequence>
<evidence type="ECO:0000256" key="4">
    <source>
        <dbReference type="ARBA" id="ARBA00022989"/>
    </source>
</evidence>
<evidence type="ECO:0000256" key="1">
    <source>
        <dbReference type="ARBA" id="ARBA00004141"/>
    </source>
</evidence>
<dbReference type="InterPro" id="IPR039859">
    <property type="entry name" value="PFA4/ZDH16/20/ERF2-like"/>
</dbReference>
<feature type="transmembrane region" description="Helical" evidence="10">
    <location>
        <begin position="236"/>
        <end position="255"/>
    </location>
</feature>
<keyword evidence="4 10" id="KW-1133">Transmembrane helix</keyword>
<evidence type="ECO:0000256" key="5">
    <source>
        <dbReference type="ARBA" id="ARBA00023136"/>
    </source>
</evidence>
<keyword evidence="7" id="KW-0449">Lipoprotein</keyword>
<evidence type="ECO:0000256" key="3">
    <source>
        <dbReference type="ARBA" id="ARBA00022692"/>
    </source>
</evidence>
<protein>
    <recommendedName>
        <fullName evidence="10">Palmitoyltransferase</fullName>
        <ecNumber evidence="10">2.3.1.225</ecNumber>
    </recommendedName>
</protein>
<feature type="compositionally biased region" description="Acidic residues" evidence="11">
    <location>
        <begin position="457"/>
        <end position="466"/>
    </location>
</feature>
<evidence type="ECO:0000313" key="13">
    <source>
        <dbReference type="EMBL" id="SAM76804.1"/>
    </source>
</evidence>
<feature type="transmembrane region" description="Helical" evidence="10">
    <location>
        <begin position="25"/>
        <end position="48"/>
    </location>
</feature>
<organism evidence="13 15">
    <name type="scientific">Ustilago bromivora</name>
    <dbReference type="NCBI Taxonomy" id="307758"/>
    <lineage>
        <taxon>Eukaryota</taxon>
        <taxon>Fungi</taxon>
        <taxon>Dikarya</taxon>
        <taxon>Basidiomycota</taxon>
        <taxon>Ustilaginomycotina</taxon>
        <taxon>Ustilaginomycetes</taxon>
        <taxon>Ustilaginales</taxon>
        <taxon>Ustilaginaceae</taxon>
        <taxon>Ustilago</taxon>
    </lineage>
</organism>
<feature type="transmembrane region" description="Helical" evidence="10">
    <location>
        <begin position="60"/>
        <end position="84"/>
    </location>
</feature>
<keyword evidence="5 10" id="KW-0472">Membrane</keyword>
<evidence type="ECO:0000256" key="7">
    <source>
        <dbReference type="ARBA" id="ARBA00023288"/>
    </source>
</evidence>
<keyword evidence="16" id="KW-1185">Reference proteome</keyword>
<dbReference type="AlphaFoldDB" id="A0A1K0FZC7"/>
<feature type="compositionally biased region" description="Basic and acidic residues" evidence="11">
    <location>
        <begin position="438"/>
        <end position="456"/>
    </location>
</feature>
<keyword evidence="8 10" id="KW-0012">Acyltransferase</keyword>
<dbReference type="EC" id="2.3.1.225" evidence="10"/>
<dbReference type="Pfam" id="PF01529">
    <property type="entry name" value="DHHC"/>
    <property type="match status" value="1"/>
</dbReference>
<evidence type="ECO:0000256" key="11">
    <source>
        <dbReference type="SAM" id="MobiDB-lite"/>
    </source>
</evidence>
<dbReference type="PROSITE" id="PS50216">
    <property type="entry name" value="DHHC"/>
    <property type="match status" value="1"/>
</dbReference>
<dbReference type="EMBL" id="LT558119">
    <property type="protein sequence ID" value="SAM76804.1"/>
    <property type="molecule type" value="Genomic_DNA"/>
</dbReference>
<reference evidence="15" key="2">
    <citation type="submission" date="2016-04" db="EMBL/GenBank/DDBJ databases">
        <authorList>
            <person name="Guldener U."/>
            <person name="Guldener U."/>
        </authorList>
    </citation>
    <scope>NUCLEOTIDE SEQUENCE [LARGE SCALE GENOMIC DNA]</scope>
    <source>
        <strain evidence="15">UB2112</strain>
    </source>
</reference>
<evidence type="ECO:0000313" key="16">
    <source>
        <dbReference type="Proteomes" id="UP000658997"/>
    </source>
</evidence>
<keyword evidence="3 10" id="KW-0812">Transmembrane</keyword>
<evidence type="ECO:0000313" key="14">
    <source>
        <dbReference type="EMBL" id="SYW79327.1"/>
    </source>
</evidence>
<feature type="region of interest" description="Disordered" evidence="11">
    <location>
        <begin position="345"/>
        <end position="368"/>
    </location>
</feature>
<comment type="subcellular location">
    <subcellularLocation>
        <location evidence="1">Membrane</location>
        <topology evidence="1">Multi-pass membrane protein</topology>
    </subcellularLocation>
</comment>
<feature type="domain" description="Palmitoyltransferase DHHC" evidence="12">
    <location>
        <begin position="187"/>
        <end position="312"/>
    </location>
</feature>